<protein>
    <submittedName>
        <fullName evidence="4">Ankyrin repeat ph and sec7 domain containing protein secg-related</fullName>
    </submittedName>
</protein>
<dbReference type="Gene3D" id="1.25.40.20">
    <property type="entry name" value="Ankyrin repeat-containing domain"/>
    <property type="match status" value="1"/>
</dbReference>
<dbReference type="PROSITE" id="PS50088">
    <property type="entry name" value="ANK_REPEAT"/>
    <property type="match status" value="1"/>
</dbReference>
<comment type="caution">
    <text evidence="4">The sequence shown here is derived from an EMBL/GenBank/DDBJ whole genome shotgun (WGS) entry which is preliminary data.</text>
</comment>
<dbReference type="InterPro" id="IPR002110">
    <property type="entry name" value="Ankyrin_rpt"/>
</dbReference>
<feature type="transmembrane region" description="Helical" evidence="2">
    <location>
        <begin position="145"/>
        <end position="162"/>
    </location>
</feature>
<evidence type="ECO:0000256" key="2">
    <source>
        <dbReference type="SAM" id="Phobius"/>
    </source>
</evidence>
<gene>
    <name evidence="4" type="ORF">M0812_24382</name>
</gene>
<dbReference type="PROSITE" id="PS50297">
    <property type="entry name" value="ANK_REP_REGION"/>
    <property type="match status" value="1"/>
</dbReference>
<dbReference type="InterPro" id="IPR011333">
    <property type="entry name" value="SKP1/BTB/POZ_sf"/>
</dbReference>
<sequence>MYFQYVTYDRESNRSVVKELLPPEKIQGFLQSKYNYNKSRSVFTKYFARRKHSSQLSKIPKIVSFLFNPKFFNWSKNLLFVLYVLPLITALIGFTWSLANYGWYKLITVLSIPFYFNILYFFAYDYLSKNKYMIHFPRGGYKKDIVIVVIVYLFVFLFYTMIVCVNNIHIAAFVGHLNISNQLMSMGADFNVRDRFDYSAIDYACLYAQYEIVKSIAQSQGINFTKTQEIKDFCSDRYLFNLPLYIKDNSLIKSKNDIIIKSNNFFMNIYDFFHYIFKKKFPIELQVNKLFLEKRTNKNFQTLHKQSSKMLQNKLDTFYSLIYSGDNADNFQKKSNYFGWHLKFQDLRNIYGYSQIKNTFNGLYLCDDSKDLAIDINGEEIYVHKFILNSHSKYFHNLIQRRPKMTIYVDQFHYEYFIWKKLISYLYNQKLDENLSLFDLNKIENLAQDIQILSNSSLSLEIDKYKKFSNKHS</sequence>
<keyword evidence="1" id="KW-0040">ANK repeat</keyword>
<dbReference type="Gene3D" id="3.30.710.10">
    <property type="entry name" value="Potassium Channel Kv1.1, Chain A"/>
    <property type="match status" value="1"/>
</dbReference>
<name>A0AAV7YGY8_9EUKA</name>
<evidence type="ECO:0000313" key="4">
    <source>
        <dbReference type="EMBL" id="KAJ3429043.1"/>
    </source>
</evidence>
<dbReference type="Pfam" id="PF00651">
    <property type="entry name" value="BTB"/>
    <property type="match status" value="1"/>
</dbReference>
<reference evidence="4" key="1">
    <citation type="submission" date="2022-08" db="EMBL/GenBank/DDBJ databases">
        <title>Novel sulphate-reducing endosymbionts in the free-living metamonad Anaeramoeba.</title>
        <authorList>
            <person name="Jerlstrom-Hultqvist J."/>
            <person name="Cepicka I."/>
            <person name="Gallot-Lavallee L."/>
            <person name="Salas-Leiva D."/>
            <person name="Curtis B.A."/>
            <person name="Zahonova K."/>
            <person name="Pipaliya S."/>
            <person name="Dacks J."/>
            <person name="Roger A.J."/>
        </authorList>
    </citation>
    <scope>NUCLEOTIDE SEQUENCE</scope>
    <source>
        <strain evidence="4">Busselton2</strain>
    </source>
</reference>
<keyword evidence="2" id="KW-1133">Transmembrane helix</keyword>
<dbReference type="InterPro" id="IPR036770">
    <property type="entry name" value="Ankyrin_rpt-contain_sf"/>
</dbReference>
<feature type="transmembrane region" description="Helical" evidence="2">
    <location>
        <begin position="78"/>
        <end position="97"/>
    </location>
</feature>
<keyword evidence="2" id="KW-0472">Membrane</keyword>
<dbReference type="AlphaFoldDB" id="A0AAV7YGY8"/>
<organism evidence="4 5">
    <name type="scientific">Anaeramoeba flamelloides</name>
    <dbReference type="NCBI Taxonomy" id="1746091"/>
    <lineage>
        <taxon>Eukaryota</taxon>
        <taxon>Metamonada</taxon>
        <taxon>Anaeramoebidae</taxon>
        <taxon>Anaeramoeba</taxon>
    </lineage>
</organism>
<dbReference type="EMBL" id="JANTQA010000057">
    <property type="protein sequence ID" value="KAJ3429043.1"/>
    <property type="molecule type" value="Genomic_DNA"/>
</dbReference>
<dbReference type="PROSITE" id="PS50097">
    <property type="entry name" value="BTB"/>
    <property type="match status" value="1"/>
</dbReference>
<accession>A0AAV7YGY8</accession>
<dbReference type="Proteomes" id="UP001146793">
    <property type="component" value="Unassembled WGS sequence"/>
</dbReference>
<evidence type="ECO:0000313" key="5">
    <source>
        <dbReference type="Proteomes" id="UP001146793"/>
    </source>
</evidence>
<dbReference type="SUPFAM" id="SSF54695">
    <property type="entry name" value="POZ domain"/>
    <property type="match status" value="1"/>
</dbReference>
<dbReference type="InterPro" id="IPR000210">
    <property type="entry name" value="BTB/POZ_dom"/>
</dbReference>
<dbReference type="SMART" id="SM00225">
    <property type="entry name" value="BTB"/>
    <property type="match status" value="1"/>
</dbReference>
<proteinExistence type="predicted"/>
<keyword evidence="2" id="KW-0812">Transmembrane</keyword>
<evidence type="ECO:0000256" key="1">
    <source>
        <dbReference type="PROSITE-ProRule" id="PRU00023"/>
    </source>
</evidence>
<dbReference type="SUPFAM" id="SSF48403">
    <property type="entry name" value="Ankyrin repeat"/>
    <property type="match status" value="1"/>
</dbReference>
<feature type="repeat" description="ANK" evidence="1">
    <location>
        <begin position="168"/>
        <end position="195"/>
    </location>
</feature>
<feature type="transmembrane region" description="Helical" evidence="2">
    <location>
        <begin position="103"/>
        <end position="124"/>
    </location>
</feature>
<feature type="domain" description="BTB" evidence="3">
    <location>
        <begin position="370"/>
        <end position="435"/>
    </location>
</feature>
<evidence type="ECO:0000259" key="3">
    <source>
        <dbReference type="PROSITE" id="PS50097"/>
    </source>
</evidence>
<dbReference type="CDD" id="cd18186">
    <property type="entry name" value="BTB_POZ_ZBTB_KLHL-like"/>
    <property type="match status" value="1"/>
</dbReference>